<keyword evidence="3" id="KW-1185">Reference proteome</keyword>
<protein>
    <recommendedName>
        <fullName evidence="4">Transposase</fullName>
    </recommendedName>
</protein>
<organism evidence="2 3">
    <name type="scientific">Sinosporangium siamense</name>
    <dbReference type="NCBI Taxonomy" id="1367973"/>
    <lineage>
        <taxon>Bacteria</taxon>
        <taxon>Bacillati</taxon>
        <taxon>Actinomycetota</taxon>
        <taxon>Actinomycetes</taxon>
        <taxon>Streptosporangiales</taxon>
        <taxon>Streptosporangiaceae</taxon>
        <taxon>Sinosporangium</taxon>
    </lineage>
</organism>
<comment type="caution">
    <text evidence="2">The sequence shown here is derived from an EMBL/GenBank/DDBJ whole genome shotgun (WGS) entry which is preliminary data.</text>
</comment>
<sequence>MGAGGLIAPRAGGRRRGSDGNTVAAELSTHLICGNHGARKTPAIKVRPACHARFRIHFTSTYLSCINQVEGRLGRLIRRGMHESVQAPEGDIRAWTDQWNADPLLFVRANTLGESREAP</sequence>
<evidence type="ECO:0000313" key="2">
    <source>
        <dbReference type="EMBL" id="GII96818.1"/>
    </source>
</evidence>
<accession>A0A919RNI7</accession>
<name>A0A919RNI7_9ACTN</name>
<evidence type="ECO:0000256" key="1">
    <source>
        <dbReference type="SAM" id="MobiDB-lite"/>
    </source>
</evidence>
<evidence type="ECO:0000313" key="3">
    <source>
        <dbReference type="Proteomes" id="UP000606172"/>
    </source>
</evidence>
<gene>
    <name evidence="2" type="ORF">Ssi02_70490</name>
</gene>
<proteinExistence type="predicted"/>
<dbReference type="EMBL" id="BOOW01000050">
    <property type="protein sequence ID" value="GII96818.1"/>
    <property type="molecule type" value="Genomic_DNA"/>
</dbReference>
<dbReference type="AlphaFoldDB" id="A0A919RNI7"/>
<evidence type="ECO:0008006" key="4">
    <source>
        <dbReference type="Google" id="ProtNLM"/>
    </source>
</evidence>
<reference evidence="2" key="1">
    <citation type="submission" date="2021-01" db="EMBL/GenBank/DDBJ databases">
        <title>Whole genome shotgun sequence of Sinosporangium siamense NBRC 109515.</title>
        <authorList>
            <person name="Komaki H."/>
            <person name="Tamura T."/>
        </authorList>
    </citation>
    <scope>NUCLEOTIDE SEQUENCE</scope>
    <source>
        <strain evidence="2">NBRC 109515</strain>
    </source>
</reference>
<dbReference type="Proteomes" id="UP000606172">
    <property type="component" value="Unassembled WGS sequence"/>
</dbReference>
<feature type="region of interest" description="Disordered" evidence="1">
    <location>
        <begin position="1"/>
        <end position="21"/>
    </location>
</feature>
<dbReference type="RefSeq" id="WP_204031928.1">
    <property type="nucleotide sequence ID" value="NZ_BOOW01000050.1"/>
</dbReference>